<dbReference type="RefSeq" id="XP_020063363.1">
    <property type="nucleotide sequence ID" value="XM_020210231.1"/>
</dbReference>
<dbReference type="InterPro" id="IPR002189">
    <property type="entry name" value="CapZ_alpha"/>
</dbReference>
<dbReference type="InterPro" id="IPR017865">
    <property type="entry name" value="F-actin_cap_asu_CS"/>
</dbReference>
<dbReference type="Gene3D" id="3.30.1140.60">
    <property type="entry name" value="F-actin capping protein, alpha subunit"/>
    <property type="match status" value="1"/>
</dbReference>
<protein>
    <recommendedName>
        <fullName evidence="2 6">F-actin-capping protein subunit alpha</fullName>
    </recommendedName>
</protein>
<evidence type="ECO:0000313" key="7">
    <source>
        <dbReference type="EMBL" id="ODV78241.1"/>
    </source>
</evidence>
<evidence type="ECO:0000256" key="4">
    <source>
        <dbReference type="ARBA" id="ARBA00023203"/>
    </source>
</evidence>
<sequence length="266" mass="29865">MSGSLLLEKVISSLVNTAPPGELIGVSKDLSSIVFDQAGSNTVNSSIEDYIKENGAIISSKYIAIKHNKDEQSTKYVDYINKKKFNIDLTANKAIDFEDYESDVQYPTYFDELVGQLESYGADHYPSTYAFTIIPEGNKVHVVIIGQRINQENYYTGQWKSHYVIEDKNISGGVKLDIHYYEDGNVRLNFDENVEGKLDGSGANSIINFINSTENKITIKIVENFNGLNQKSFKNLRRLLPVTRSKINWGSAIGNYKLGSDVVHKK</sequence>
<dbReference type="STRING" id="984487.A0A1E4SFG4"/>
<keyword evidence="8" id="KW-1185">Reference proteome</keyword>
<dbReference type="GO" id="GO:0005934">
    <property type="term" value="C:cellular bud tip"/>
    <property type="evidence" value="ECO:0007669"/>
    <property type="project" value="EnsemblFungi"/>
</dbReference>
<evidence type="ECO:0000256" key="3">
    <source>
        <dbReference type="ARBA" id="ARBA00022467"/>
    </source>
</evidence>
<dbReference type="Gene3D" id="3.90.1150.210">
    <property type="entry name" value="F-actin capping protein, beta subunit"/>
    <property type="match status" value="1"/>
</dbReference>
<evidence type="ECO:0000256" key="6">
    <source>
        <dbReference type="RuleBase" id="RU365077"/>
    </source>
</evidence>
<dbReference type="PANTHER" id="PTHR10653">
    <property type="entry name" value="F-ACTIN-CAPPING PROTEIN SUBUNIT ALPHA"/>
    <property type="match status" value="1"/>
</dbReference>
<dbReference type="Pfam" id="PF01267">
    <property type="entry name" value="F-actin_cap_A"/>
    <property type="match status" value="1"/>
</dbReference>
<dbReference type="GO" id="GO:0051015">
    <property type="term" value="F:actin filament binding"/>
    <property type="evidence" value="ECO:0007669"/>
    <property type="project" value="EnsemblFungi"/>
</dbReference>
<comment type="subunit">
    <text evidence="6">Heterodimer of an alpha and a beta subunit.</text>
</comment>
<dbReference type="InterPro" id="IPR042276">
    <property type="entry name" value="CapZ_alpha/beta_2"/>
</dbReference>
<dbReference type="GO" id="GO:0008290">
    <property type="term" value="C:F-actin capping protein complex"/>
    <property type="evidence" value="ECO:0007669"/>
    <property type="project" value="UniProtKB-UniRule"/>
</dbReference>
<dbReference type="PRINTS" id="PR00191">
    <property type="entry name" value="FACTINCAPA"/>
</dbReference>
<reference evidence="8" key="1">
    <citation type="submission" date="2016-05" db="EMBL/GenBank/DDBJ databases">
        <title>Comparative genomics of biotechnologically important yeasts.</title>
        <authorList>
            <consortium name="DOE Joint Genome Institute"/>
            <person name="Riley R."/>
            <person name="Haridas S."/>
            <person name="Wolfe K.H."/>
            <person name="Lopes M.R."/>
            <person name="Hittinger C.T."/>
            <person name="Goker M."/>
            <person name="Salamov A."/>
            <person name="Wisecaver J."/>
            <person name="Long T.M."/>
            <person name="Aerts A.L."/>
            <person name="Barry K."/>
            <person name="Choi C."/>
            <person name="Clum A."/>
            <person name="Coughlan A.Y."/>
            <person name="Deshpande S."/>
            <person name="Douglass A.P."/>
            <person name="Hanson S.J."/>
            <person name="Klenk H.-P."/>
            <person name="Labutti K."/>
            <person name="Lapidus A."/>
            <person name="Lindquist E."/>
            <person name="Lipzen A."/>
            <person name="Meier-Kolthoff J.P."/>
            <person name="Ohm R.A."/>
            <person name="Otillar R.P."/>
            <person name="Pangilinan J."/>
            <person name="Peng Y."/>
            <person name="Rokas A."/>
            <person name="Rosa C.A."/>
            <person name="Scheuner C."/>
            <person name="Sibirny A.A."/>
            <person name="Slot J.C."/>
            <person name="Stielow J.B."/>
            <person name="Sun H."/>
            <person name="Kurtzman C.P."/>
            <person name="Blackwell M."/>
            <person name="Grigoriev I.V."/>
            <person name="Jeffries T.W."/>
        </authorList>
    </citation>
    <scope>NUCLEOTIDE SEQUENCE [LARGE SCALE GENOMIC DNA]</scope>
    <source>
        <strain evidence="8">NRRL Y-17324</strain>
    </source>
</reference>
<dbReference type="EMBL" id="KV453913">
    <property type="protein sequence ID" value="ODV78241.1"/>
    <property type="molecule type" value="Genomic_DNA"/>
</dbReference>
<dbReference type="GO" id="GO:0030479">
    <property type="term" value="C:actin cortical patch"/>
    <property type="evidence" value="ECO:0007669"/>
    <property type="project" value="EnsemblFungi"/>
</dbReference>
<dbReference type="GO" id="GO:0030036">
    <property type="term" value="P:actin cytoskeleton organization"/>
    <property type="evidence" value="ECO:0007669"/>
    <property type="project" value="TreeGrafter"/>
</dbReference>
<dbReference type="OrthoDB" id="340550at2759"/>
<evidence type="ECO:0000256" key="2">
    <source>
        <dbReference type="ARBA" id="ARBA00014038"/>
    </source>
</evidence>
<organism evidence="7 8">
    <name type="scientific">Suhomyces tanzawaensis NRRL Y-17324</name>
    <dbReference type="NCBI Taxonomy" id="984487"/>
    <lineage>
        <taxon>Eukaryota</taxon>
        <taxon>Fungi</taxon>
        <taxon>Dikarya</taxon>
        <taxon>Ascomycota</taxon>
        <taxon>Saccharomycotina</taxon>
        <taxon>Pichiomycetes</taxon>
        <taxon>Debaryomycetaceae</taxon>
        <taxon>Suhomyces</taxon>
    </lineage>
</organism>
<dbReference type="GO" id="GO:0110085">
    <property type="term" value="C:mitotic actomyosin contractile ring"/>
    <property type="evidence" value="ECO:0007669"/>
    <property type="project" value="EnsemblFungi"/>
</dbReference>
<dbReference type="PANTHER" id="PTHR10653:SF0">
    <property type="entry name" value="F-ACTIN-CAPPING PROTEIN SUBUNIT ALPHA"/>
    <property type="match status" value="1"/>
</dbReference>
<dbReference type="PROSITE" id="PS00749">
    <property type="entry name" value="F_ACTIN_CAPPING_A_2"/>
    <property type="match status" value="1"/>
</dbReference>
<keyword evidence="4 6" id="KW-0009">Actin-binding</keyword>
<name>A0A1E4SFG4_9ASCO</name>
<evidence type="ECO:0000256" key="5">
    <source>
        <dbReference type="ARBA" id="ARBA00025389"/>
    </source>
</evidence>
<keyword evidence="3 6" id="KW-0117">Actin capping</keyword>
<dbReference type="GeneID" id="30984367"/>
<dbReference type="InterPro" id="IPR042489">
    <property type="entry name" value="CapZ_alpha_1"/>
</dbReference>
<accession>A0A1E4SFG4</accession>
<proteinExistence type="inferred from homology"/>
<dbReference type="GO" id="GO:0051016">
    <property type="term" value="P:barbed-end actin filament capping"/>
    <property type="evidence" value="ECO:0007669"/>
    <property type="project" value="UniProtKB-UniRule"/>
</dbReference>
<gene>
    <name evidence="7" type="ORF">CANTADRAFT_53575</name>
</gene>
<dbReference type="AlphaFoldDB" id="A0A1E4SFG4"/>
<comment type="function">
    <text evidence="5 6">F-actin-capping proteins bind in a Ca(2+)-independent manner to the fast growing ends of actin filaments (barbed end) thereby blocking the exchange of subunits at these ends. Unlike other capping proteins (such as gelsolin and severin), these proteins do not sever actin filaments.</text>
</comment>
<evidence type="ECO:0000313" key="8">
    <source>
        <dbReference type="Proteomes" id="UP000094285"/>
    </source>
</evidence>
<dbReference type="InterPro" id="IPR037282">
    <property type="entry name" value="CapZ_alpha/beta"/>
</dbReference>
<comment type="similarity">
    <text evidence="1 6">Belongs to the F-actin-capping protein alpha subunit family.</text>
</comment>
<dbReference type="Proteomes" id="UP000094285">
    <property type="component" value="Unassembled WGS sequence"/>
</dbReference>
<dbReference type="SUPFAM" id="SSF90096">
    <property type="entry name" value="Subunits of heterodimeric actin filament capping protein Capz"/>
    <property type="match status" value="1"/>
</dbReference>
<dbReference type="GO" id="GO:0000131">
    <property type="term" value="C:incipient cellular bud site"/>
    <property type="evidence" value="ECO:0007669"/>
    <property type="project" value="EnsemblFungi"/>
</dbReference>
<evidence type="ECO:0000256" key="1">
    <source>
        <dbReference type="ARBA" id="ARBA00010479"/>
    </source>
</evidence>